<evidence type="ECO:0000313" key="7">
    <source>
        <dbReference type="EMBL" id="KAF2503063.1"/>
    </source>
</evidence>
<dbReference type="PANTHER" id="PTHR31069">
    <property type="entry name" value="OLEATE-ACTIVATED TRANSCRIPTION FACTOR 1-RELATED"/>
    <property type="match status" value="1"/>
</dbReference>
<gene>
    <name evidence="7" type="ORF">BU16DRAFT_475657</name>
</gene>
<evidence type="ECO:0000256" key="4">
    <source>
        <dbReference type="ARBA" id="ARBA00023242"/>
    </source>
</evidence>
<evidence type="ECO:0000256" key="3">
    <source>
        <dbReference type="ARBA" id="ARBA00023163"/>
    </source>
</evidence>
<evidence type="ECO:0000256" key="2">
    <source>
        <dbReference type="ARBA" id="ARBA00023125"/>
    </source>
</evidence>
<feature type="compositionally biased region" description="Polar residues" evidence="5">
    <location>
        <begin position="108"/>
        <end position="118"/>
    </location>
</feature>
<dbReference type="GO" id="GO:0008270">
    <property type="term" value="F:zinc ion binding"/>
    <property type="evidence" value="ECO:0007669"/>
    <property type="project" value="InterPro"/>
</dbReference>
<proteinExistence type="predicted"/>
<keyword evidence="4" id="KW-0539">Nucleus</keyword>
<feature type="domain" description="Zn(2)-C6 fungal-type" evidence="6">
    <location>
        <begin position="48"/>
        <end position="78"/>
    </location>
</feature>
<dbReference type="SMART" id="SM00066">
    <property type="entry name" value="GAL4"/>
    <property type="match status" value="1"/>
</dbReference>
<dbReference type="OrthoDB" id="2406834at2759"/>
<keyword evidence="2" id="KW-0238">DNA-binding</keyword>
<dbReference type="InterPro" id="IPR050675">
    <property type="entry name" value="OAF3"/>
</dbReference>
<dbReference type="SUPFAM" id="SSF57701">
    <property type="entry name" value="Zn2/Cys6 DNA-binding domain"/>
    <property type="match status" value="1"/>
</dbReference>
<dbReference type="GO" id="GO:0045944">
    <property type="term" value="P:positive regulation of transcription by RNA polymerase II"/>
    <property type="evidence" value="ECO:0007669"/>
    <property type="project" value="TreeGrafter"/>
</dbReference>
<protein>
    <recommendedName>
        <fullName evidence="6">Zn(2)-C6 fungal-type domain-containing protein</fullName>
    </recommendedName>
</protein>
<name>A0A6A6RH58_9PEZI</name>
<dbReference type="Gene3D" id="4.10.240.10">
    <property type="entry name" value="Zn(2)-C6 fungal-type DNA-binding domain"/>
    <property type="match status" value="1"/>
</dbReference>
<evidence type="ECO:0000256" key="5">
    <source>
        <dbReference type="SAM" id="MobiDB-lite"/>
    </source>
</evidence>
<dbReference type="InterPro" id="IPR036864">
    <property type="entry name" value="Zn2-C6_fun-type_DNA-bd_sf"/>
</dbReference>
<dbReference type="GO" id="GO:0000981">
    <property type="term" value="F:DNA-binding transcription factor activity, RNA polymerase II-specific"/>
    <property type="evidence" value="ECO:0007669"/>
    <property type="project" value="InterPro"/>
</dbReference>
<dbReference type="Proteomes" id="UP000799750">
    <property type="component" value="Unassembled WGS sequence"/>
</dbReference>
<dbReference type="InterPro" id="IPR001138">
    <property type="entry name" value="Zn2Cys6_DnaBD"/>
</dbReference>
<keyword evidence="3" id="KW-0804">Transcription</keyword>
<dbReference type="GO" id="GO:0005634">
    <property type="term" value="C:nucleus"/>
    <property type="evidence" value="ECO:0007669"/>
    <property type="project" value="TreeGrafter"/>
</dbReference>
<evidence type="ECO:0000256" key="1">
    <source>
        <dbReference type="ARBA" id="ARBA00023015"/>
    </source>
</evidence>
<reference evidence="7" key="1">
    <citation type="journal article" date="2020" name="Stud. Mycol.">
        <title>101 Dothideomycetes genomes: a test case for predicting lifestyles and emergence of pathogens.</title>
        <authorList>
            <person name="Haridas S."/>
            <person name="Albert R."/>
            <person name="Binder M."/>
            <person name="Bloem J."/>
            <person name="Labutti K."/>
            <person name="Salamov A."/>
            <person name="Andreopoulos B."/>
            <person name="Baker S."/>
            <person name="Barry K."/>
            <person name="Bills G."/>
            <person name="Bluhm B."/>
            <person name="Cannon C."/>
            <person name="Castanera R."/>
            <person name="Culley D."/>
            <person name="Daum C."/>
            <person name="Ezra D."/>
            <person name="Gonzalez J."/>
            <person name="Henrissat B."/>
            <person name="Kuo A."/>
            <person name="Liang C."/>
            <person name="Lipzen A."/>
            <person name="Lutzoni F."/>
            <person name="Magnuson J."/>
            <person name="Mondo S."/>
            <person name="Nolan M."/>
            <person name="Ohm R."/>
            <person name="Pangilinan J."/>
            <person name="Park H.-J."/>
            <person name="Ramirez L."/>
            <person name="Alfaro M."/>
            <person name="Sun H."/>
            <person name="Tritt A."/>
            <person name="Yoshinaga Y."/>
            <person name="Zwiers L.-H."/>
            <person name="Turgeon B."/>
            <person name="Goodwin S."/>
            <person name="Spatafora J."/>
            <person name="Crous P."/>
            <person name="Grigoriev I."/>
        </authorList>
    </citation>
    <scope>NUCLEOTIDE SEQUENCE</scope>
    <source>
        <strain evidence="7">CBS 269.34</strain>
    </source>
</reference>
<keyword evidence="8" id="KW-1185">Reference proteome</keyword>
<evidence type="ECO:0000313" key="8">
    <source>
        <dbReference type="Proteomes" id="UP000799750"/>
    </source>
</evidence>
<dbReference type="GO" id="GO:0000978">
    <property type="term" value="F:RNA polymerase II cis-regulatory region sequence-specific DNA binding"/>
    <property type="evidence" value="ECO:0007669"/>
    <property type="project" value="TreeGrafter"/>
</dbReference>
<organism evidence="7 8">
    <name type="scientific">Lophium mytilinum</name>
    <dbReference type="NCBI Taxonomy" id="390894"/>
    <lineage>
        <taxon>Eukaryota</taxon>
        <taxon>Fungi</taxon>
        <taxon>Dikarya</taxon>
        <taxon>Ascomycota</taxon>
        <taxon>Pezizomycotina</taxon>
        <taxon>Dothideomycetes</taxon>
        <taxon>Pleosporomycetidae</taxon>
        <taxon>Mytilinidiales</taxon>
        <taxon>Mytilinidiaceae</taxon>
        <taxon>Lophium</taxon>
    </lineage>
</organism>
<dbReference type="EMBL" id="MU004181">
    <property type="protein sequence ID" value="KAF2503063.1"/>
    <property type="molecule type" value="Genomic_DNA"/>
</dbReference>
<feature type="region of interest" description="Disordered" evidence="5">
    <location>
        <begin position="1"/>
        <end position="46"/>
    </location>
</feature>
<sequence length="137" mass="14843">MEAATTAIRRGQGLVTPTMDPAAIAPPDNHDDNTPPRKKQKRNKPTLSCLECVERKTKCDRGRPGCLACLKRQSECRYSEVANLIASADSSRSRVDRSHSVKAKKQTETPITGNENGSLSQKVMLNCISAIGPPPVS</sequence>
<feature type="region of interest" description="Disordered" evidence="5">
    <location>
        <begin position="88"/>
        <end position="118"/>
    </location>
</feature>
<dbReference type="PANTHER" id="PTHR31069:SF12">
    <property type="entry name" value="TRANSCRIPTION FACTOR DOMAIN-CONTAINING PROTEIN"/>
    <property type="match status" value="1"/>
</dbReference>
<keyword evidence="1" id="KW-0805">Transcription regulation</keyword>
<accession>A0A6A6RH58</accession>
<evidence type="ECO:0000259" key="6">
    <source>
        <dbReference type="PROSITE" id="PS50048"/>
    </source>
</evidence>
<dbReference type="AlphaFoldDB" id="A0A6A6RH58"/>
<dbReference type="CDD" id="cd00067">
    <property type="entry name" value="GAL4"/>
    <property type="match status" value="1"/>
</dbReference>
<dbReference type="PROSITE" id="PS50048">
    <property type="entry name" value="ZN2_CY6_FUNGAL_2"/>
    <property type="match status" value="1"/>
</dbReference>
<dbReference type="Pfam" id="PF00172">
    <property type="entry name" value="Zn_clus"/>
    <property type="match status" value="1"/>
</dbReference>